<evidence type="ECO:0000313" key="3">
    <source>
        <dbReference type="Proteomes" id="UP000540787"/>
    </source>
</evidence>
<feature type="compositionally biased region" description="Polar residues" evidence="1">
    <location>
        <begin position="42"/>
        <end position="53"/>
    </location>
</feature>
<feature type="compositionally biased region" description="Basic and acidic residues" evidence="1">
    <location>
        <begin position="1"/>
        <end position="16"/>
    </location>
</feature>
<keyword evidence="3" id="KW-1185">Reference proteome</keyword>
<name>A0A7W9WYS0_9BURK</name>
<reference evidence="2 3" key="1">
    <citation type="submission" date="2020-08" db="EMBL/GenBank/DDBJ databases">
        <title>The Agave Microbiome: Exploring the role of microbial communities in plant adaptations to desert environments.</title>
        <authorList>
            <person name="Partida-Martinez L.P."/>
        </authorList>
    </citation>
    <scope>NUCLEOTIDE SEQUENCE [LARGE SCALE GENOMIC DNA]</scope>
    <source>
        <strain evidence="2 3">AT3.2</strain>
    </source>
</reference>
<proteinExistence type="predicted"/>
<organism evidence="2 3">
    <name type="scientific">Massilia aurea</name>
    <dbReference type="NCBI Taxonomy" id="373040"/>
    <lineage>
        <taxon>Bacteria</taxon>
        <taxon>Pseudomonadati</taxon>
        <taxon>Pseudomonadota</taxon>
        <taxon>Betaproteobacteria</taxon>
        <taxon>Burkholderiales</taxon>
        <taxon>Oxalobacteraceae</taxon>
        <taxon>Telluria group</taxon>
        <taxon>Massilia</taxon>
    </lineage>
</organism>
<gene>
    <name evidence="2" type="ORF">HD842_001377</name>
</gene>
<dbReference type="RefSeq" id="WP_183552569.1">
    <property type="nucleotide sequence ID" value="NZ_JACHBX010000001.1"/>
</dbReference>
<evidence type="ECO:0000313" key="2">
    <source>
        <dbReference type="EMBL" id="MBB6133266.1"/>
    </source>
</evidence>
<comment type="caution">
    <text evidence="2">The sequence shown here is derived from an EMBL/GenBank/DDBJ whole genome shotgun (WGS) entry which is preliminary data.</text>
</comment>
<accession>A0A7W9WYS0</accession>
<feature type="region of interest" description="Disordered" evidence="1">
    <location>
        <begin position="1"/>
        <end position="116"/>
    </location>
</feature>
<evidence type="ECO:0000256" key="1">
    <source>
        <dbReference type="SAM" id="MobiDB-lite"/>
    </source>
</evidence>
<feature type="compositionally biased region" description="Polar residues" evidence="1">
    <location>
        <begin position="18"/>
        <end position="28"/>
    </location>
</feature>
<dbReference type="EMBL" id="JACHBX010000001">
    <property type="protein sequence ID" value="MBB6133266.1"/>
    <property type="molecule type" value="Genomic_DNA"/>
</dbReference>
<protein>
    <submittedName>
        <fullName evidence="2">Uncharacterized protein</fullName>
    </submittedName>
</protein>
<sequence>MPIDNDNKDQDVKGRNWDQLTTGTTSVATMGAGSTGDVAGSGSKQAAPGTNSESEAETAGGGLQQLGRTDDLLAGGSTEEQTDEGFQGKTDENGTQGSQAAAAGSSDRAGKGADSK</sequence>
<dbReference type="AlphaFoldDB" id="A0A7W9WYS0"/>
<dbReference type="Proteomes" id="UP000540787">
    <property type="component" value="Unassembled WGS sequence"/>
</dbReference>
<feature type="compositionally biased region" description="Low complexity" evidence="1">
    <location>
        <begin position="96"/>
        <end position="107"/>
    </location>
</feature>